<evidence type="ECO:0000259" key="1">
    <source>
        <dbReference type="Pfam" id="PF04577"/>
    </source>
</evidence>
<dbReference type="GO" id="GO:0016757">
    <property type="term" value="F:glycosyltransferase activity"/>
    <property type="evidence" value="ECO:0007669"/>
    <property type="project" value="InterPro"/>
</dbReference>
<gene>
    <name evidence="2" type="ORF">ROJ8625_01556</name>
</gene>
<organism evidence="2 3">
    <name type="scientific">Roseivivax jejudonensis</name>
    <dbReference type="NCBI Taxonomy" id="1529041"/>
    <lineage>
        <taxon>Bacteria</taxon>
        <taxon>Pseudomonadati</taxon>
        <taxon>Pseudomonadota</taxon>
        <taxon>Alphaproteobacteria</taxon>
        <taxon>Rhodobacterales</taxon>
        <taxon>Roseobacteraceae</taxon>
        <taxon>Roseivivax</taxon>
    </lineage>
</organism>
<name>A0A1X6YWZ2_9RHOB</name>
<dbReference type="Proteomes" id="UP000193570">
    <property type="component" value="Unassembled WGS sequence"/>
</dbReference>
<dbReference type="OrthoDB" id="288504at2"/>
<evidence type="ECO:0000313" key="2">
    <source>
        <dbReference type="EMBL" id="SLN33235.1"/>
    </source>
</evidence>
<feature type="domain" description="Glycosyltransferase 61 catalytic" evidence="1">
    <location>
        <begin position="108"/>
        <end position="283"/>
    </location>
</feature>
<proteinExistence type="predicted"/>
<dbReference type="Pfam" id="PF04577">
    <property type="entry name" value="Glyco_transf_61"/>
    <property type="match status" value="1"/>
</dbReference>
<dbReference type="InterPro" id="IPR049625">
    <property type="entry name" value="Glyco_transf_61_cat"/>
</dbReference>
<accession>A0A1X6YWZ2</accession>
<reference evidence="2 3" key="1">
    <citation type="submission" date="2017-03" db="EMBL/GenBank/DDBJ databases">
        <authorList>
            <person name="Afonso C.L."/>
            <person name="Miller P.J."/>
            <person name="Scott M.A."/>
            <person name="Spackman E."/>
            <person name="Goraichik I."/>
            <person name="Dimitrov K.M."/>
            <person name="Suarez D.L."/>
            <person name="Swayne D.E."/>
        </authorList>
    </citation>
    <scope>NUCLEOTIDE SEQUENCE [LARGE SCALE GENOMIC DNA]</scope>
    <source>
        <strain evidence="2 3">CECT 8625</strain>
    </source>
</reference>
<dbReference type="AlphaFoldDB" id="A0A1X6YWZ2"/>
<keyword evidence="3" id="KW-1185">Reference proteome</keyword>
<protein>
    <recommendedName>
        <fullName evidence="1">Glycosyltransferase 61 catalytic domain-containing protein</fullName>
    </recommendedName>
</protein>
<evidence type="ECO:0000313" key="3">
    <source>
        <dbReference type="Proteomes" id="UP000193570"/>
    </source>
</evidence>
<dbReference type="EMBL" id="FWFK01000002">
    <property type="protein sequence ID" value="SLN33235.1"/>
    <property type="molecule type" value="Genomic_DNA"/>
</dbReference>
<sequence length="344" mass="38928">MLLKTETFDAYSHLAHMQVLADRKFEGIDWARRRTRTSEFRIVMVENGVTNSAFHLIDLERRLYVSDQQNKRFSNPLAEWGGAVPVLSDVVHDHDETALLIGGMRNHWHFLINFLPRLLMARALLGPELDGVDSVIINTPTPAQRKFLARVFPDVRFRELPEDRTQGHRFRRLLYPSFLPNTVLVPEALHATRAAIGAAFDTAPIPDTPDRIFVDRDPKIPRRRLAVRHVGMRILERHGVVPIICEKHDLRSQIALFSRAQFVAGLHGAGLANILFCAPNTPVLILDYKWPSEMHGLAQAMGLRPFTLLAQPQPDPDREPRLRDLKVPGKQLDAALTAFLGSLG</sequence>
<dbReference type="RefSeq" id="WP_085791268.1">
    <property type="nucleotide sequence ID" value="NZ_FWFK01000002.1"/>
</dbReference>